<dbReference type="UniPathway" id="UPA00258">
    <property type="reaction ID" value="UER00370"/>
</dbReference>
<dbReference type="EC" id="3.5.1.5" evidence="2"/>
<sequence>MYSVEDLAERGRLMLCRYHVLASVYSTLREVQFEGYFPTGTHLVTIRSPISPDRDDLQLALYGSFLPVPDNGKFPLPPDSVYLLEKKPRAVVVLGGQIRLNGDQERRRLRVINRGDFTVLVGSNRQFTEANRCLEIDRIKAYGYRLDVAASTSVSFGAGNSSRRCKMLVLFTNQIRPPDFPTAISPARETHPGNWPIM</sequence>
<dbReference type="Proteomes" id="UP000594364">
    <property type="component" value="Chromosome 4"/>
</dbReference>
<comment type="pathway">
    <text evidence="1">Nitrogen metabolism; urea degradation; CO(2) and NH(3) from urea (urease route): step 1/1.</text>
</comment>
<dbReference type="EMBL" id="CP031388">
    <property type="protein sequence ID" value="QPH05644.1"/>
    <property type="molecule type" value="Genomic_DNA"/>
</dbReference>
<dbReference type="GO" id="GO:0016151">
    <property type="term" value="F:nickel cation binding"/>
    <property type="evidence" value="ECO:0007669"/>
    <property type="project" value="InterPro"/>
</dbReference>
<dbReference type="InterPro" id="IPR050069">
    <property type="entry name" value="Urease_subunit"/>
</dbReference>
<dbReference type="InterPro" id="IPR036463">
    <property type="entry name" value="Urease_gamma_sf"/>
</dbReference>
<dbReference type="PANTHER" id="PTHR33569:SF1">
    <property type="entry name" value="UREASE"/>
    <property type="match status" value="1"/>
</dbReference>
<reference evidence="4 5" key="1">
    <citation type="journal article" date="2018" name="PLoS Genet.">
        <title>Repeat elements organise 3D genome structure and mediate transcription in the filamentous fungus Epichloe festucae.</title>
        <authorList>
            <person name="Winter D.J."/>
            <person name="Ganley A.R.D."/>
            <person name="Young C.A."/>
            <person name="Liachko I."/>
            <person name="Schardl C.L."/>
            <person name="Dupont P.Y."/>
            <person name="Berry D."/>
            <person name="Ram A."/>
            <person name="Scott B."/>
            <person name="Cox M.P."/>
        </authorList>
    </citation>
    <scope>NUCLEOTIDE SEQUENCE [LARGE SCALE GENOMIC DNA]</scope>
    <source>
        <strain evidence="4 5">Fl1</strain>
    </source>
</reference>
<accession>A0A7S9PWV4</accession>
<evidence type="ECO:0000256" key="1">
    <source>
        <dbReference type="ARBA" id="ARBA00004897"/>
    </source>
</evidence>
<organism evidence="4 5">
    <name type="scientific">Epichloe festucae (strain Fl1)</name>
    <dbReference type="NCBI Taxonomy" id="877507"/>
    <lineage>
        <taxon>Eukaryota</taxon>
        <taxon>Fungi</taxon>
        <taxon>Dikarya</taxon>
        <taxon>Ascomycota</taxon>
        <taxon>Pezizomycotina</taxon>
        <taxon>Sordariomycetes</taxon>
        <taxon>Hypocreomycetidae</taxon>
        <taxon>Hypocreales</taxon>
        <taxon>Clavicipitaceae</taxon>
        <taxon>Epichloe</taxon>
    </lineage>
</organism>
<dbReference type="Pfam" id="PF00547">
    <property type="entry name" value="Urease_gamma"/>
    <property type="match status" value="1"/>
</dbReference>
<dbReference type="SUPFAM" id="SSF54111">
    <property type="entry name" value="Urease, gamma-subunit"/>
    <property type="match status" value="1"/>
</dbReference>
<dbReference type="SUPFAM" id="SSF51278">
    <property type="entry name" value="Urease, beta-subunit"/>
    <property type="match status" value="1"/>
</dbReference>
<dbReference type="Gene3D" id="3.30.280.10">
    <property type="entry name" value="Urease, gamma-like subunit"/>
    <property type="match status" value="1"/>
</dbReference>
<proteinExistence type="predicted"/>
<evidence type="ECO:0000313" key="5">
    <source>
        <dbReference type="Proteomes" id="UP000594364"/>
    </source>
</evidence>
<dbReference type="GO" id="GO:0035550">
    <property type="term" value="C:urease complex"/>
    <property type="evidence" value="ECO:0007669"/>
    <property type="project" value="InterPro"/>
</dbReference>
<keyword evidence="3" id="KW-0378">Hydrolase</keyword>
<evidence type="ECO:0000256" key="2">
    <source>
        <dbReference type="ARBA" id="ARBA00012934"/>
    </source>
</evidence>
<keyword evidence="5" id="KW-1185">Reference proteome</keyword>
<dbReference type="InterPro" id="IPR002019">
    <property type="entry name" value="Urease_beta-like"/>
</dbReference>
<gene>
    <name evidence="4" type="ORF">C2857_003586</name>
</gene>
<dbReference type="PANTHER" id="PTHR33569">
    <property type="entry name" value="UREASE"/>
    <property type="match status" value="1"/>
</dbReference>
<evidence type="ECO:0000313" key="4">
    <source>
        <dbReference type="EMBL" id="QPH05644.1"/>
    </source>
</evidence>
<protein>
    <recommendedName>
        <fullName evidence="2">urease</fullName>
        <ecNumber evidence="2">3.5.1.5</ecNumber>
    </recommendedName>
</protein>
<name>A0A7S9PWV4_EPIFF</name>
<dbReference type="OrthoDB" id="1708534at2759"/>
<dbReference type="InterPro" id="IPR036461">
    <property type="entry name" value="Urease_betasu_sf"/>
</dbReference>
<dbReference type="GO" id="GO:0009039">
    <property type="term" value="F:urease activity"/>
    <property type="evidence" value="ECO:0007669"/>
    <property type="project" value="UniProtKB-EC"/>
</dbReference>
<dbReference type="GO" id="GO:0043419">
    <property type="term" value="P:urea catabolic process"/>
    <property type="evidence" value="ECO:0007669"/>
    <property type="project" value="UniProtKB-UniPathway"/>
</dbReference>
<evidence type="ECO:0000256" key="3">
    <source>
        <dbReference type="ARBA" id="ARBA00022801"/>
    </source>
</evidence>
<dbReference type="InterPro" id="IPR002026">
    <property type="entry name" value="Urease_gamma/gamma-beta_su"/>
</dbReference>
<dbReference type="Gene3D" id="2.10.150.10">
    <property type="entry name" value="Urease, beta subunit"/>
    <property type="match status" value="1"/>
</dbReference>
<dbReference type="AlphaFoldDB" id="A0A7S9PWV4"/>
<dbReference type="Pfam" id="PF00699">
    <property type="entry name" value="Urease_beta"/>
    <property type="match status" value="1"/>
</dbReference>